<evidence type="ECO:0000259" key="13">
    <source>
        <dbReference type="PROSITE" id="PS50885"/>
    </source>
</evidence>
<evidence type="ECO:0000256" key="10">
    <source>
        <dbReference type="ARBA" id="ARBA00023136"/>
    </source>
</evidence>
<keyword evidence="11" id="KW-0175">Coiled coil</keyword>
<dbReference type="GO" id="GO:0005886">
    <property type="term" value="C:plasma membrane"/>
    <property type="evidence" value="ECO:0007669"/>
    <property type="project" value="UniProtKB-SubCell"/>
</dbReference>
<dbReference type="InterPro" id="IPR050428">
    <property type="entry name" value="TCS_sensor_his_kinase"/>
</dbReference>
<dbReference type="InterPro" id="IPR003661">
    <property type="entry name" value="HisK_dim/P_dom"/>
</dbReference>
<dbReference type="InterPro" id="IPR003660">
    <property type="entry name" value="HAMP_dom"/>
</dbReference>
<dbReference type="SUPFAM" id="SSF55874">
    <property type="entry name" value="ATPase domain of HSP90 chaperone/DNA topoisomerase II/histidine kinase"/>
    <property type="match status" value="1"/>
</dbReference>
<gene>
    <name evidence="14" type="ORF">DQ384_29100</name>
</gene>
<organism evidence="14 15">
    <name type="scientific">Sphaerisporangium album</name>
    <dbReference type="NCBI Taxonomy" id="509200"/>
    <lineage>
        <taxon>Bacteria</taxon>
        <taxon>Bacillati</taxon>
        <taxon>Actinomycetota</taxon>
        <taxon>Actinomycetes</taxon>
        <taxon>Streptosporangiales</taxon>
        <taxon>Streptosporangiaceae</taxon>
        <taxon>Sphaerisporangium</taxon>
    </lineage>
</organism>
<keyword evidence="8" id="KW-1133">Transmembrane helix</keyword>
<evidence type="ECO:0000256" key="7">
    <source>
        <dbReference type="ARBA" id="ARBA00022777"/>
    </source>
</evidence>
<dbReference type="OrthoDB" id="9786919at2"/>
<evidence type="ECO:0000313" key="15">
    <source>
        <dbReference type="Proteomes" id="UP000253094"/>
    </source>
</evidence>
<dbReference type="PRINTS" id="PR00344">
    <property type="entry name" value="BCTRLSENSOR"/>
</dbReference>
<keyword evidence="5" id="KW-0808">Transferase</keyword>
<evidence type="ECO:0000256" key="2">
    <source>
        <dbReference type="ARBA" id="ARBA00004236"/>
    </source>
</evidence>
<evidence type="ECO:0000256" key="8">
    <source>
        <dbReference type="ARBA" id="ARBA00022989"/>
    </source>
</evidence>
<keyword evidence="6" id="KW-0812">Transmembrane</keyword>
<keyword evidence="7 14" id="KW-0418">Kinase</keyword>
<dbReference type="InterPro" id="IPR005467">
    <property type="entry name" value="His_kinase_dom"/>
</dbReference>
<proteinExistence type="predicted"/>
<dbReference type="InterPro" id="IPR036097">
    <property type="entry name" value="HisK_dim/P_sf"/>
</dbReference>
<dbReference type="PROSITE" id="PS50109">
    <property type="entry name" value="HIS_KIN"/>
    <property type="match status" value="1"/>
</dbReference>
<dbReference type="SMART" id="SM00387">
    <property type="entry name" value="HATPase_c"/>
    <property type="match status" value="1"/>
</dbReference>
<sequence length="495" mass="53258">MPLGLPASPRPPRRALKLWRPRSIRGRVTALVAGLAMLLLVPAGVLAGILARQELTNAAWLDARYAASAVAAADRAGRVVGPEITTGFPGADLIQVVDADQRLVAASPDARGLPPLSDVRPEPLEPRRDVQTCANKNLGCLRLAAVRVDTSPGSHVVYAAGPDRGGISAGAFDLIFAVQVAALISVAVFATWKITGRTLRPVEAIRAELAATNLSDLSSRLPEPVGDDEIARLARTVNSTLERLENARGRMEEVLAQQRRFASDASHELRTPVAGLRVQLEEARMYPEETDLRELVDHSLRDVDRLQAIISDLLLLARVGGGEPRARDDVDLAESVHMEVSRRKDRLPTQLRLAPGVVVKAVDTQIARVLTNLLDNAQRHAKRLVLVEVCRDETHAELIVTDDGDGIAEADRERIFERFTRLDASRCRDKGGTGLGLAIVRDIARAHDGTIEVGTSHAGGARFVLRLPLAASATGDDAPARPTGTALTLAAFSRR</sequence>
<keyword evidence="4" id="KW-0597">Phosphoprotein</keyword>
<evidence type="ECO:0000259" key="12">
    <source>
        <dbReference type="PROSITE" id="PS50109"/>
    </source>
</evidence>
<dbReference type="PANTHER" id="PTHR45436">
    <property type="entry name" value="SENSOR HISTIDINE KINASE YKOH"/>
    <property type="match status" value="1"/>
</dbReference>
<evidence type="ECO:0000256" key="11">
    <source>
        <dbReference type="SAM" id="Coils"/>
    </source>
</evidence>
<dbReference type="SMART" id="SM00304">
    <property type="entry name" value="HAMP"/>
    <property type="match status" value="1"/>
</dbReference>
<dbReference type="SMART" id="SM00388">
    <property type="entry name" value="HisKA"/>
    <property type="match status" value="1"/>
</dbReference>
<evidence type="ECO:0000256" key="4">
    <source>
        <dbReference type="ARBA" id="ARBA00022553"/>
    </source>
</evidence>
<feature type="domain" description="Histidine kinase" evidence="12">
    <location>
        <begin position="264"/>
        <end position="471"/>
    </location>
</feature>
<dbReference type="Pfam" id="PF00672">
    <property type="entry name" value="HAMP"/>
    <property type="match status" value="1"/>
</dbReference>
<dbReference type="AlphaFoldDB" id="A0A367F813"/>
<evidence type="ECO:0000256" key="9">
    <source>
        <dbReference type="ARBA" id="ARBA00023012"/>
    </source>
</evidence>
<dbReference type="GO" id="GO:0000155">
    <property type="term" value="F:phosphorelay sensor kinase activity"/>
    <property type="evidence" value="ECO:0007669"/>
    <property type="project" value="InterPro"/>
</dbReference>
<dbReference type="SUPFAM" id="SSF47384">
    <property type="entry name" value="Homodimeric domain of signal transducing histidine kinase"/>
    <property type="match status" value="1"/>
</dbReference>
<dbReference type="EC" id="2.7.13.3" evidence="3"/>
<dbReference type="Pfam" id="PF02518">
    <property type="entry name" value="HATPase_c"/>
    <property type="match status" value="1"/>
</dbReference>
<dbReference type="InterPro" id="IPR036890">
    <property type="entry name" value="HATPase_C_sf"/>
</dbReference>
<dbReference type="PANTHER" id="PTHR45436:SF5">
    <property type="entry name" value="SENSOR HISTIDINE KINASE TRCS"/>
    <property type="match status" value="1"/>
</dbReference>
<name>A0A367F813_9ACTN</name>
<comment type="caution">
    <text evidence="14">The sequence shown here is derived from an EMBL/GenBank/DDBJ whole genome shotgun (WGS) entry which is preliminary data.</text>
</comment>
<dbReference type="Gene3D" id="3.30.565.10">
    <property type="entry name" value="Histidine kinase-like ATPase, C-terminal domain"/>
    <property type="match status" value="1"/>
</dbReference>
<keyword evidence="9" id="KW-0902">Two-component regulatory system</keyword>
<dbReference type="Pfam" id="PF00512">
    <property type="entry name" value="HisKA"/>
    <property type="match status" value="1"/>
</dbReference>
<dbReference type="InterPro" id="IPR003594">
    <property type="entry name" value="HATPase_dom"/>
</dbReference>
<dbReference type="CDD" id="cd00075">
    <property type="entry name" value="HATPase"/>
    <property type="match status" value="1"/>
</dbReference>
<feature type="domain" description="HAMP" evidence="13">
    <location>
        <begin position="196"/>
        <end position="249"/>
    </location>
</feature>
<feature type="coiled-coil region" evidence="11">
    <location>
        <begin position="230"/>
        <end position="257"/>
    </location>
</feature>
<keyword evidence="15" id="KW-1185">Reference proteome</keyword>
<comment type="subcellular location">
    <subcellularLocation>
        <location evidence="2">Cell membrane</location>
    </subcellularLocation>
</comment>
<dbReference type="Proteomes" id="UP000253094">
    <property type="component" value="Unassembled WGS sequence"/>
</dbReference>
<dbReference type="Gene3D" id="6.10.340.10">
    <property type="match status" value="1"/>
</dbReference>
<evidence type="ECO:0000313" key="14">
    <source>
        <dbReference type="EMBL" id="RCG26503.1"/>
    </source>
</evidence>
<protein>
    <recommendedName>
        <fullName evidence="3">histidine kinase</fullName>
        <ecNumber evidence="3">2.7.13.3</ecNumber>
    </recommendedName>
</protein>
<dbReference type="PROSITE" id="PS50885">
    <property type="entry name" value="HAMP"/>
    <property type="match status" value="1"/>
</dbReference>
<keyword evidence="10" id="KW-0472">Membrane</keyword>
<accession>A0A367F813</accession>
<dbReference type="EMBL" id="QOIL01000019">
    <property type="protein sequence ID" value="RCG26503.1"/>
    <property type="molecule type" value="Genomic_DNA"/>
</dbReference>
<dbReference type="InterPro" id="IPR004358">
    <property type="entry name" value="Sig_transdc_His_kin-like_C"/>
</dbReference>
<evidence type="ECO:0000256" key="3">
    <source>
        <dbReference type="ARBA" id="ARBA00012438"/>
    </source>
</evidence>
<evidence type="ECO:0000256" key="1">
    <source>
        <dbReference type="ARBA" id="ARBA00000085"/>
    </source>
</evidence>
<dbReference type="CDD" id="cd00082">
    <property type="entry name" value="HisKA"/>
    <property type="match status" value="1"/>
</dbReference>
<evidence type="ECO:0000256" key="6">
    <source>
        <dbReference type="ARBA" id="ARBA00022692"/>
    </source>
</evidence>
<evidence type="ECO:0000256" key="5">
    <source>
        <dbReference type="ARBA" id="ARBA00022679"/>
    </source>
</evidence>
<reference evidence="14 15" key="1">
    <citation type="submission" date="2018-06" db="EMBL/GenBank/DDBJ databases">
        <title>Sphaerisporangium craniellae sp. nov., isolated from a marine sponge in the South China Sea.</title>
        <authorList>
            <person name="Li L."/>
        </authorList>
    </citation>
    <scope>NUCLEOTIDE SEQUENCE [LARGE SCALE GENOMIC DNA]</scope>
    <source>
        <strain evidence="14 15">CCTCC AA 208026</strain>
    </source>
</reference>
<dbReference type="RefSeq" id="WP_114032076.1">
    <property type="nucleotide sequence ID" value="NZ_QOIL01000019.1"/>
</dbReference>
<dbReference type="Gene3D" id="1.10.287.130">
    <property type="match status" value="1"/>
</dbReference>
<comment type="catalytic activity">
    <reaction evidence="1">
        <text>ATP + protein L-histidine = ADP + protein N-phospho-L-histidine.</text>
        <dbReference type="EC" id="2.7.13.3"/>
    </reaction>
</comment>
<dbReference type="CDD" id="cd06225">
    <property type="entry name" value="HAMP"/>
    <property type="match status" value="1"/>
</dbReference>